<reference evidence="15" key="1">
    <citation type="submission" date="2021-04" db="EMBL/GenBank/DDBJ databases">
        <authorList>
            <person name="Rodrigo-Torres L."/>
            <person name="Arahal R. D."/>
            <person name="Lucena T."/>
        </authorList>
    </citation>
    <scope>NUCLEOTIDE SEQUENCE</scope>
    <source>
        <strain evidence="15">AS29M-1</strain>
    </source>
</reference>
<dbReference type="InterPro" id="IPR012910">
    <property type="entry name" value="Plug_dom"/>
</dbReference>
<keyword evidence="7 10" id="KW-0472">Membrane</keyword>
<dbReference type="GO" id="GO:0044718">
    <property type="term" value="P:siderophore transmembrane transport"/>
    <property type="evidence" value="ECO:0007669"/>
    <property type="project" value="TreeGrafter"/>
</dbReference>
<evidence type="ECO:0000256" key="7">
    <source>
        <dbReference type="ARBA" id="ARBA00023136"/>
    </source>
</evidence>
<dbReference type="InterPro" id="IPR008969">
    <property type="entry name" value="CarboxyPept-like_regulatory"/>
</dbReference>
<evidence type="ECO:0000256" key="5">
    <source>
        <dbReference type="ARBA" id="ARBA00022729"/>
    </source>
</evidence>
<comment type="subcellular location">
    <subcellularLocation>
        <location evidence="1 10">Cell outer membrane</location>
        <topology evidence="1 10">Multi-pass membrane protein</topology>
    </subcellularLocation>
</comment>
<evidence type="ECO:0000256" key="6">
    <source>
        <dbReference type="ARBA" id="ARBA00023077"/>
    </source>
</evidence>
<dbReference type="Gene3D" id="2.170.130.10">
    <property type="entry name" value="TonB-dependent receptor, plug domain"/>
    <property type="match status" value="1"/>
</dbReference>
<keyword evidence="8" id="KW-0675">Receptor</keyword>
<organism evidence="15 16">
    <name type="scientific">Parvicella tangerina</name>
    <dbReference type="NCBI Taxonomy" id="2829795"/>
    <lineage>
        <taxon>Bacteria</taxon>
        <taxon>Pseudomonadati</taxon>
        <taxon>Bacteroidota</taxon>
        <taxon>Flavobacteriia</taxon>
        <taxon>Flavobacteriales</taxon>
        <taxon>Parvicellaceae</taxon>
        <taxon>Parvicella</taxon>
    </lineage>
</organism>
<protein>
    <submittedName>
        <fullName evidence="15">Vitamin B12 transporter BtuB</fullName>
    </submittedName>
</protein>
<dbReference type="Gene3D" id="2.40.170.20">
    <property type="entry name" value="TonB-dependent receptor, beta-barrel domain"/>
    <property type="match status" value="1"/>
</dbReference>
<dbReference type="Proteomes" id="UP000683507">
    <property type="component" value="Chromosome"/>
</dbReference>
<keyword evidence="9 10" id="KW-0998">Cell outer membrane</keyword>
<evidence type="ECO:0000256" key="3">
    <source>
        <dbReference type="ARBA" id="ARBA00022452"/>
    </source>
</evidence>
<keyword evidence="5 12" id="KW-0732">Signal</keyword>
<dbReference type="RefSeq" id="WP_258541561.1">
    <property type="nucleotide sequence ID" value="NZ_OU015584.1"/>
</dbReference>
<evidence type="ECO:0000256" key="10">
    <source>
        <dbReference type="PROSITE-ProRule" id="PRU01360"/>
    </source>
</evidence>
<evidence type="ECO:0000256" key="2">
    <source>
        <dbReference type="ARBA" id="ARBA00022448"/>
    </source>
</evidence>
<dbReference type="InterPro" id="IPR000531">
    <property type="entry name" value="Beta-barrel_TonB"/>
</dbReference>
<dbReference type="PANTHER" id="PTHR30069:SF29">
    <property type="entry name" value="HEMOGLOBIN AND HEMOGLOBIN-HAPTOGLOBIN-BINDING PROTEIN 1-RELATED"/>
    <property type="match status" value="1"/>
</dbReference>
<evidence type="ECO:0000256" key="9">
    <source>
        <dbReference type="ARBA" id="ARBA00023237"/>
    </source>
</evidence>
<evidence type="ECO:0000313" key="16">
    <source>
        <dbReference type="Proteomes" id="UP000683507"/>
    </source>
</evidence>
<feature type="chain" id="PRO_5036698265" evidence="12">
    <location>
        <begin position="19"/>
        <end position="744"/>
    </location>
</feature>
<proteinExistence type="inferred from homology"/>
<dbReference type="GO" id="GO:0009279">
    <property type="term" value="C:cell outer membrane"/>
    <property type="evidence" value="ECO:0007669"/>
    <property type="project" value="UniProtKB-SubCell"/>
</dbReference>
<dbReference type="EMBL" id="OU015584">
    <property type="protein sequence ID" value="CAG5080533.1"/>
    <property type="molecule type" value="Genomic_DNA"/>
</dbReference>
<evidence type="ECO:0000313" key="15">
    <source>
        <dbReference type="EMBL" id="CAG5080533.1"/>
    </source>
</evidence>
<evidence type="ECO:0000256" key="11">
    <source>
        <dbReference type="RuleBase" id="RU003357"/>
    </source>
</evidence>
<feature type="domain" description="TonB-dependent receptor plug" evidence="14">
    <location>
        <begin position="119"/>
        <end position="218"/>
    </location>
</feature>
<evidence type="ECO:0000256" key="12">
    <source>
        <dbReference type="SAM" id="SignalP"/>
    </source>
</evidence>
<evidence type="ECO:0000259" key="13">
    <source>
        <dbReference type="Pfam" id="PF00593"/>
    </source>
</evidence>
<feature type="signal peptide" evidence="12">
    <location>
        <begin position="1"/>
        <end position="18"/>
    </location>
</feature>
<dbReference type="SUPFAM" id="SSF49464">
    <property type="entry name" value="Carboxypeptidase regulatory domain-like"/>
    <property type="match status" value="1"/>
</dbReference>
<keyword evidence="4 10" id="KW-0812">Transmembrane</keyword>
<comment type="similarity">
    <text evidence="10 11">Belongs to the TonB-dependent receptor family.</text>
</comment>
<keyword evidence="2 10" id="KW-0813">Transport</keyword>
<feature type="domain" description="TonB-dependent receptor-like beta-barrel" evidence="13">
    <location>
        <begin position="255"/>
        <end position="706"/>
    </location>
</feature>
<evidence type="ECO:0000259" key="14">
    <source>
        <dbReference type="Pfam" id="PF07715"/>
    </source>
</evidence>
<dbReference type="KEGG" id="ptan:CRYO30217_01361"/>
<evidence type="ECO:0000256" key="4">
    <source>
        <dbReference type="ARBA" id="ARBA00022692"/>
    </source>
</evidence>
<keyword evidence="3 10" id="KW-1134">Transmembrane beta strand</keyword>
<accession>A0A916JLX6</accession>
<dbReference type="InterPro" id="IPR036942">
    <property type="entry name" value="Beta-barrel_TonB_sf"/>
</dbReference>
<dbReference type="InterPro" id="IPR037066">
    <property type="entry name" value="Plug_dom_sf"/>
</dbReference>
<evidence type="ECO:0000256" key="1">
    <source>
        <dbReference type="ARBA" id="ARBA00004571"/>
    </source>
</evidence>
<dbReference type="PROSITE" id="PS52016">
    <property type="entry name" value="TONB_DEPENDENT_REC_3"/>
    <property type="match status" value="1"/>
</dbReference>
<dbReference type="GO" id="GO:0015344">
    <property type="term" value="F:siderophore uptake transmembrane transporter activity"/>
    <property type="evidence" value="ECO:0007669"/>
    <property type="project" value="TreeGrafter"/>
</dbReference>
<keyword evidence="16" id="KW-1185">Reference proteome</keyword>
<sequence length="744" mass="84228">MRVIVIVIISFFSAITFASSVDLSGQVLDSESKDPIPYATLQFIDLNTGVVCDENGKFNFTGDLPQNTTIKISAVGYETILVKFDRKLSATTFYLDHSHIELEEFVVSTSGSLQKNSIVNVEKRSMDELSTIQNNDLGEAIANIPSVYNLSTGNGISKPVIRGMSGMRVVTYLNGLRIENQQWGGDHGLGISENGIGTVEIIKGPSSLLYGADALGGVLFLQEEPFANQNSIETFYRTSFESNSMKLNNAVGFKTSGKRLKFNLFANHVSAADYQLPNGSYVKNSRFQQNDIKGSLGYNYKNWVITARYNFIRNRIGIPGHTHDSIFSLESFISDQQKREKTIPAQVITNHFAIIENGFYFNNSNLKVKTGFTSNQLVEYDEKVTIPGLDLTLNNYTYNVVWDRTVAKSHHLLIGSQGMLQNITNNPKAEEMIIPDANVGDFGGYAIFQGEIKGWNYQMGGRYDQRMIKIYSNEYSITNYSFNGFNYSAGFNKSIKELTFRFNTSSGFRPPHSSEMLADGVHHGTMRYEIGSTELKSEKATQFDFSIEYSGEHLYLALNPYYNQIQNYIYISPTDTIIGGYDVYEYKQDPNAQLIGGDFSLHYHPHFAHKLHLEHNTSFIQAKRSDGQPLPLTPQTRFNTLLRYQFESEGKFIIDYVALQHLYFLDQNRVSYFETPSQGYHLLNLSASFKLNINYPIDIQLGMKNILNEEYINHLSRLKPFEIPAPGRNFYIALKFNLITKKNK</sequence>
<gene>
    <name evidence="15" type="primary">btuB_6</name>
    <name evidence="15" type="ORF">CRYO30217_01361</name>
</gene>
<dbReference type="Pfam" id="PF00593">
    <property type="entry name" value="TonB_dep_Rec_b-barrel"/>
    <property type="match status" value="1"/>
</dbReference>
<dbReference type="Pfam" id="PF13715">
    <property type="entry name" value="CarbopepD_reg_2"/>
    <property type="match status" value="1"/>
</dbReference>
<evidence type="ECO:0000256" key="8">
    <source>
        <dbReference type="ARBA" id="ARBA00023170"/>
    </source>
</evidence>
<dbReference type="Gene3D" id="2.60.40.1120">
    <property type="entry name" value="Carboxypeptidase-like, regulatory domain"/>
    <property type="match status" value="1"/>
</dbReference>
<dbReference type="InterPro" id="IPR039426">
    <property type="entry name" value="TonB-dep_rcpt-like"/>
</dbReference>
<keyword evidence="6 11" id="KW-0798">TonB box</keyword>
<name>A0A916JLX6_9FLAO</name>
<dbReference type="PANTHER" id="PTHR30069">
    <property type="entry name" value="TONB-DEPENDENT OUTER MEMBRANE RECEPTOR"/>
    <property type="match status" value="1"/>
</dbReference>
<dbReference type="SUPFAM" id="SSF56935">
    <property type="entry name" value="Porins"/>
    <property type="match status" value="1"/>
</dbReference>
<dbReference type="AlphaFoldDB" id="A0A916JLX6"/>
<dbReference type="Pfam" id="PF07715">
    <property type="entry name" value="Plug"/>
    <property type="match status" value="1"/>
</dbReference>